<comment type="caution">
    <text evidence="1">The sequence shown here is derived from an EMBL/GenBank/DDBJ whole genome shotgun (WGS) entry which is preliminary data.</text>
</comment>
<reference evidence="1" key="1">
    <citation type="journal article" date="2019" name="Sci. Rep.">
        <title>Draft genome of Tanacetum cinerariifolium, the natural source of mosquito coil.</title>
        <authorList>
            <person name="Yamashiro T."/>
            <person name="Shiraishi A."/>
            <person name="Satake H."/>
            <person name="Nakayama K."/>
        </authorList>
    </citation>
    <scope>NUCLEOTIDE SEQUENCE</scope>
</reference>
<proteinExistence type="predicted"/>
<sequence length="82" mass="8618">GGYAEGVRGAAAIDNAPSHRAIGHGYAARGEARYRFRKGYRERNRRGAGRVGGRRADDGYRSGVVKRVGLAAGVATDDTIGS</sequence>
<accession>A0A699UYW4</accession>
<evidence type="ECO:0000313" key="1">
    <source>
        <dbReference type="EMBL" id="GFD26831.1"/>
    </source>
</evidence>
<organism evidence="1">
    <name type="scientific">Tanacetum cinerariifolium</name>
    <name type="common">Dalmatian daisy</name>
    <name type="synonym">Chrysanthemum cinerariifolium</name>
    <dbReference type="NCBI Taxonomy" id="118510"/>
    <lineage>
        <taxon>Eukaryota</taxon>
        <taxon>Viridiplantae</taxon>
        <taxon>Streptophyta</taxon>
        <taxon>Embryophyta</taxon>
        <taxon>Tracheophyta</taxon>
        <taxon>Spermatophyta</taxon>
        <taxon>Magnoliopsida</taxon>
        <taxon>eudicotyledons</taxon>
        <taxon>Gunneridae</taxon>
        <taxon>Pentapetalae</taxon>
        <taxon>asterids</taxon>
        <taxon>campanulids</taxon>
        <taxon>Asterales</taxon>
        <taxon>Asteraceae</taxon>
        <taxon>Asteroideae</taxon>
        <taxon>Anthemideae</taxon>
        <taxon>Anthemidinae</taxon>
        <taxon>Tanacetum</taxon>
    </lineage>
</organism>
<protein>
    <submittedName>
        <fullName evidence="1">Uncharacterized protein</fullName>
    </submittedName>
</protein>
<dbReference type="AlphaFoldDB" id="A0A699UYW4"/>
<gene>
    <name evidence="1" type="ORF">Tci_898800</name>
</gene>
<dbReference type="EMBL" id="BKCJ011372141">
    <property type="protein sequence ID" value="GFD26831.1"/>
    <property type="molecule type" value="Genomic_DNA"/>
</dbReference>
<feature type="non-terminal residue" evidence="1">
    <location>
        <position position="1"/>
    </location>
</feature>
<name>A0A699UYW4_TANCI</name>